<dbReference type="OrthoDB" id="9763054at2"/>
<dbReference type="PANTHER" id="PTHR43649">
    <property type="entry name" value="ARABINOSE-BINDING PROTEIN-RELATED"/>
    <property type="match status" value="1"/>
</dbReference>
<evidence type="ECO:0000256" key="2">
    <source>
        <dbReference type="ARBA" id="ARBA00022448"/>
    </source>
</evidence>
<dbReference type="InterPro" id="IPR006059">
    <property type="entry name" value="SBP"/>
</dbReference>
<name>A0A1G5D0X0_9FIRM</name>
<dbReference type="Proteomes" id="UP000183047">
    <property type="component" value="Unassembled WGS sequence"/>
</dbReference>
<gene>
    <name evidence="4" type="ORF">SAMN02910451_01322</name>
</gene>
<accession>A0A1G5D0X0</accession>
<dbReference type="AlphaFoldDB" id="A0A1G5D0X0"/>
<evidence type="ECO:0000256" key="1">
    <source>
        <dbReference type="ARBA" id="ARBA00008520"/>
    </source>
</evidence>
<evidence type="ECO:0000313" key="5">
    <source>
        <dbReference type="Proteomes" id="UP000183047"/>
    </source>
</evidence>
<keyword evidence="3" id="KW-0732">Signal</keyword>
<dbReference type="PANTHER" id="PTHR43649:SF34">
    <property type="entry name" value="ABC TRANSPORTER PERIPLASMIC-BINDING PROTEIN YCJN-RELATED"/>
    <property type="match status" value="1"/>
</dbReference>
<dbReference type="SUPFAM" id="SSF53850">
    <property type="entry name" value="Periplasmic binding protein-like II"/>
    <property type="match status" value="1"/>
</dbReference>
<dbReference type="Pfam" id="PF13416">
    <property type="entry name" value="SBP_bac_8"/>
    <property type="match status" value="1"/>
</dbReference>
<keyword evidence="2" id="KW-0813">Transport</keyword>
<dbReference type="InterPro" id="IPR050490">
    <property type="entry name" value="Bact_solute-bd_prot1"/>
</dbReference>
<evidence type="ECO:0000256" key="3">
    <source>
        <dbReference type="ARBA" id="ARBA00022729"/>
    </source>
</evidence>
<proteinExistence type="inferred from homology"/>
<comment type="similarity">
    <text evidence="1">Belongs to the bacterial solute-binding protein 1 family.</text>
</comment>
<organism evidence="4 5">
    <name type="scientific">Butyrivibrio hungatei</name>
    <dbReference type="NCBI Taxonomy" id="185008"/>
    <lineage>
        <taxon>Bacteria</taxon>
        <taxon>Bacillati</taxon>
        <taxon>Bacillota</taxon>
        <taxon>Clostridia</taxon>
        <taxon>Lachnospirales</taxon>
        <taxon>Lachnospiraceae</taxon>
        <taxon>Butyrivibrio</taxon>
    </lineage>
</organism>
<sequence length="434" mass="47150">MKNFKEPIIVSVLILSLFFSGCGKESSDEAENSESTSAEKLTVLNTKSEVANQMKSLADKYTQETGVPVEVLGVDAGADVQAMLKGYYLSDQMPDIISCEASGFSNWEGLLVDLSDQDWTNRTDAEFVDPTYGTLGFPFTTEAIGLAYNADILSKCGVDPSSITGPDSMRAAFEKIDAKKDELGLRAVIGYFTEPENLGWSAGNHIFGAYIDSGLARDDTTYIDLLNDGGKLDESRFMDYAAMIGLFNQYSDQELLTNGAYADQVSNFSSGKYAFITQGSWIGATMTGDNSSEYASAGNFKVGMIPYAFQEGMDTILTSAPSWWAVSKEGNVEGAKAFLQWCSESTAQKILVEEAGFVSPFTDCTFVASDPFAPVIAEYISSGKTSNWHWMDMPSGLGQRGLSFAFRKYASGEVDAGGFMNEIKSIATKWYESL</sequence>
<evidence type="ECO:0000313" key="4">
    <source>
        <dbReference type="EMBL" id="SCY08168.1"/>
    </source>
</evidence>
<dbReference type="EMBL" id="FMUR01000007">
    <property type="protein sequence ID" value="SCY08168.1"/>
    <property type="molecule type" value="Genomic_DNA"/>
</dbReference>
<protein>
    <submittedName>
        <fullName evidence="4">Raffinose/stachyose/melibiose transport system substrate-binding protein</fullName>
    </submittedName>
</protein>
<dbReference type="PROSITE" id="PS51257">
    <property type="entry name" value="PROKAR_LIPOPROTEIN"/>
    <property type="match status" value="1"/>
</dbReference>
<dbReference type="RefSeq" id="WP_074461978.1">
    <property type="nucleotide sequence ID" value="NZ_FMUR01000007.1"/>
</dbReference>
<keyword evidence="5" id="KW-1185">Reference proteome</keyword>
<reference evidence="5" key="1">
    <citation type="submission" date="2016-10" db="EMBL/GenBank/DDBJ databases">
        <authorList>
            <person name="Varghese N."/>
            <person name="Submissions S."/>
        </authorList>
    </citation>
    <scope>NUCLEOTIDE SEQUENCE [LARGE SCALE GENOMIC DNA]</scope>
    <source>
        <strain evidence="5">XBD2006</strain>
    </source>
</reference>
<dbReference type="Gene3D" id="3.40.190.10">
    <property type="entry name" value="Periplasmic binding protein-like II"/>
    <property type="match status" value="2"/>
</dbReference>